<dbReference type="KEGG" id="ela:UCREL1_4325"/>
<dbReference type="InterPro" id="IPR036457">
    <property type="entry name" value="PPM-type-like_dom_sf"/>
</dbReference>
<evidence type="ECO:0000313" key="4">
    <source>
        <dbReference type="Proteomes" id="UP000012174"/>
    </source>
</evidence>
<dbReference type="EMBL" id="KB706199">
    <property type="protein sequence ID" value="EMR68662.1"/>
    <property type="molecule type" value="Genomic_DNA"/>
</dbReference>
<dbReference type="OMA" id="NSPCEDA"/>
<dbReference type="Proteomes" id="UP000012174">
    <property type="component" value="Unassembled WGS sequence"/>
</dbReference>
<accession>M7SWM4</accession>
<keyword evidence="3" id="KW-0670">Pyruvate</keyword>
<evidence type="ECO:0000313" key="3">
    <source>
        <dbReference type="EMBL" id="EMR68662.1"/>
    </source>
</evidence>
<proteinExistence type="predicted"/>
<gene>
    <name evidence="3" type="ORF">UCREL1_4325</name>
</gene>
<dbReference type="Gene3D" id="3.60.40.10">
    <property type="entry name" value="PPM-type phosphatase domain"/>
    <property type="match status" value="1"/>
</dbReference>
<dbReference type="InterPro" id="IPR001932">
    <property type="entry name" value="PPM-type_phosphatase-like_dom"/>
</dbReference>
<feature type="domain" description="PPM-type phosphatase" evidence="2">
    <location>
        <begin position="176"/>
        <end position="581"/>
    </location>
</feature>
<dbReference type="AlphaFoldDB" id="M7SWM4"/>
<evidence type="ECO:0000256" key="1">
    <source>
        <dbReference type="SAM" id="MobiDB-lite"/>
    </source>
</evidence>
<dbReference type="eggNOG" id="KOG0700">
    <property type="taxonomic scope" value="Eukaryota"/>
</dbReference>
<dbReference type="InterPro" id="IPR015655">
    <property type="entry name" value="PP2C"/>
</dbReference>
<feature type="compositionally biased region" description="Low complexity" evidence="1">
    <location>
        <begin position="108"/>
        <end position="128"/>
    </location>
</feature>
<dbReference type="SMART" id="SM00332">
    <property type="entry name" value="PP2Cc"/>
    <property type="match status" value="1"/>
</dbReference>
<feature type="region of interest" description="Disordered" evidence="1">
    <location>
        <begin position="23"/>
        <end position="60"/>
    </location>
</feature>
<feature type="region of interest" description="Disordered" evidence="1">
    <location>
        <begin position="330"/>
        <end position="366"/>
    </location>
</feature>
<dbReference type="STRING" id="1287681.M7SWM4"/>
<feature type="compositionally biased region" description="Low complexity" evidence="1">
    <location>
        <begin position="335"/>
        <end position="364"/>
    </location>
</feature>
<evidence type="ECO:0000259" key="2">
    <source>
        <dbReference type="PROSITE" id="PS51746"/>
    </source>
</evidence>
<feature type="region of interest" description="Disordered" evidence="1">
    <location>
        <begin position="85"/>
        <end position="133"/>
    </location>
</feature>
<organism evidence="3 4">
    <name type="scientific">Eutypa lata (strain UCR-EL1)</name>
    <name type="common">Grapevine dieback disease fungus</name>
    <name type="synonym">Eutypa armeniacae</name>
    <dbReference type="NCBI Taxonomy" id="1287681"/>
    <lineage>
        <taxon>Eukaryota</taxon>
        <taxon>Fungi</taxon>
        <taxon>Dikarya</taxon>
        <taxon>Ascomycota</taxon>
        <taxon>Pezizomycotina</taxon>
        <taxon>Sordariomycetes</taxon>
        <taxon>Xylariomycetidae</taxon>
        <taxon>Xylariales</taxon>
        <taxon>Diatrypaceae</taxon>
        <taxon>Eutypa</taxon>
    </lineage>
</organism>
<dbReference type="SUPFAM" id="SSF81606">
    <property type="entry name" value="PP2C-like"/>
    <property type="match status" value="1"/>
</dbReference>
<sequence length="582" mass="62539">MLPRKYFRHNVNTTAVTTARLCRSPRQTPPIARFYSSGGSSGEANKTSPPSPPPPSWSSRALAPLAAGAAGLAVGLYYQKRRANLGGGTKQKNPSSESRDHQDIQGSISNNITTTDTTTTATTPNITTDVPDLNKLGLSDQIAYAPTPTSEDVTRQLNEGAWSCRPGPETGTAPAVGRYDGAQLGSNSPCEDAYLHGRFSSPLGSSGSDWMAWAVFDGHCGWQMSNLLTRELMPSVRRALGDVAAAKSTGTNGDDEDAIHNALKTAFTTLDDAVVQTAAATIESDSLSFPEKARRLEAAYAGACALLALFDPATRTLRVASTGDCRAVLGSRKASPLSSSSSSSPPTTTEDGDNSSNSSNSSSNWEATDLTVDHTGANPSEIARLQAQFPEEPKLVSGGRVWGMQPSRTFGDGMWKWTAKLKRTLRQHYNGLSLPSAARYKEYKEGPYLTAEPAVTTTARVPDGGFLILATDGLWDTMTSKQAVELVGRWLDWKQQQQQQAGEKPSSSPSTSDFGPRILGWKKSCQYEESKTTVQDENAAVHLIRNGLGGADDEMIRGALTFRYPNSRDIRDDITVQVVFFK</sequence>
<feature type="region of interest" description="Disordered" evidence="1">
    <location>
        <begin position="495"/>
        <end position="515"/>
    </location>
</feature>
<keyword evidence="4" id="KW-1185">Reference proteome</keyword>
<feature type="region of interest" description="Disordered" evidence="1">
    <location>
        <begin position="160"/>
        <end position="183"/>
    </location>
</feature>
<dbReference type="PANTHER" id="PTHR13832">
    <property type="entry name" value="PROTEIN PHOSPHATASE 2C"/>
    <property type="match status" value="1"/>
</dbReference>
<reference evidence="4" key="1">
    <citation type="journal article" date="2013" name="Genome Announc.">
        <title>Draft genome sequence of the grapevine dieback fungus Eutypa lata UCR-EL1.</title>
        <authorList>
            <person name="Blanco-Ulate B."/>
            <person name="Rolshausen P.E."/>
            <person name="Cantu D."/>
        </authorList>
    </citation>
    <scope>NUCLEOTIDE SEQUENCE [LARGE SCALE GENOMIC DNA]</scope>
    <source>
        <strain evidence="4">UCR-EL1</strain>
    </source>
</reference>
<dbReference type="GO" id="GO:0005739">
    <property type="term" value="C:mitochondrion"/>
    <property type="evidence" value="ECO:0007669"/>
    <property type="project" value="TreeGrafter"/>
</dbReference>
<dbReference type="Pfam" id="PF00481">
    <property type="entry name" value="PP2C"/>
    <property type="match status" value="1"/>
</dbReference>
<name>M7SWM4_EUTLA</name>
<dbReference type="GO" id="GO:0004741">
    <property type="term" value="F:[pyruvate dehydrogenase (acetyl-transferring)]-phosphatase activity"/>
    <property type="evidence" value="ECO:0007669"/>
    <property type="project" value="TreeGrafter"/>
</dbReference>
<dbReference type="CDD" id="cd00143">
    <property type="entry name" value="PP2Cc"/>
    <property type="match status" value="1"/>
</dbReference>
<protein>
    <submittedName>
        <fullName evidence="3">Putative pyruvate dehydrogenase protein</fullName>
    </submittedName>
</protein>
<dbReference type="OrthoDB" id="420076at2759"/>
<dbReference type="HOGENOM" id="CLU_021928_1_0_1"/>
<dbReference type="PANTHER" id="PTHR13832:SF792">
    <property type="entry name" value="GM14286P"/>
    <property type="match status" value="1"/>
</dbReference>
<dbReference type="PROSITE" id="PS51746">
    <property type="entry name" value="PPM_2"/>
    <property type="match status" value="1"/>
</dbReference>